<dbReference type="EMBL" id="CAEZZG010000010">
    <property type="protein sequence ID" value="CAB4756153.1"/>
    <property type="molecule type" value="Genomic_DNA"/>
</dbReference>
<reference evidence="2" key="1">
    <citation type="submission" date="2020-05" db="EMBL/GenBank/DDBJ databases">
        <authorList>
            <person name="Chiriac C."/>
            <person name="Salcher M."/>
            <person name="Ghai R."/>
            <person name="Kavagutti S V."/>
        </authorList>
    </citation>
    <scope>NUCLEOTIDE SEQUENCE</scope>
</reference>
<keyword evidence="1" id="KW-0812">Transmembrane</keyword>
<protein>
    <submittedName>
        <fullName evidence="2">Unannotated protein</fullName>
    </submittedName>
</protein>
<keyword evidence="1" id="KW-1133">Transmembrane helix</keyword>
<evidence type="ECO:0000256" key="1">
    <source>
        <dbReference type="SAM" id="Phobius"/>
    </source>
</evidence>
<organism evidence="2">
    <name type="scientific">freshwater metagenome</name>
    <dbReference type="NCBI Taxonomy" id="449393"/>
    <lineage>
        <taxon>unclassified sequences</taxon>
        <taxon>metagenomes</taxon>
        <taxon>ecological metagenomes</taxon>
    </lineage>
</organism>
<feature type="transmembrane region" description="Helical" evidence="1">
    <location>
        <begin position="82"/>
        <end position="103"/>
    </location>
</feature>
<name>A0A6J6UBX5_9ZZZZ</name>
<keyword evidence="1" id="KW-0472">Membrane</keyword>
<sequence length="108" mass="11436">MLKKLAALLGLIPGALLLLVGGYNAALTLLAQFFSDFIDFSNFSLVYLFTPYTSAGGSGTFLDSIVAGPGASGGSAVRYWTYMIYGLMAAVGYTTIKTCWGIITERSN</sequence>
<dbReference type="AlphaFoldDB" id="A0A6J6UBX5"/>
<proteinExistence type="predicted"/>
<accession>A0A6J6UBX5</accession>
<gene>
    <name evidence="2" type="ORF">UFOPK2844_00767</name>
</gene>
<evidence type="ECO:0000313" key="2">
    <source>
        <dbReference type="EMBL" id="CAB4756153.1"/>
    </source>
</evidence>